<dbReference type="InterPro" id="IPR037401">
    <property type="entry name" value="SnoaL-like"/>
</dbReference>
<gene>
    <name evidence="2" type="ORF">Pmi06nite_73150</name>
</gene>
<dbReference type="Gene3D" id="3.10.450.50">
    <property type="match status" value="1"/>
</dbReference>
<proteinExistence type="predicted"/>
<dbReference type="SUPFAM" id="SSF54427">
    <property type="entry name" value="NTF2-like"/>
    <property type="match status" value="1"/>
</dbReference>
<dbReference type="RefSeq" id="WP_203957700.1">
    <property type="nucleotide sequence ID" value="NZ_BOOO01000043.1"/>
</dbReference>
<dbReference type="Pfam" id="PF12680">
    <property type="entry name" value="SnoaL_2"/>
    <property type="match status" value="1"/>
</dbReference>
<keyword evidence="3" id="KW-1185">Reference proteome</keyword>
<evidence type="ECO:0000313" key="2">
    <source>
        <dbReference type="EMBL" id="GII33873.1"/>
    </source>
</evidence>
<dbReference type="AlphaFoldDB" id="A0A8J3XEV1"/>
<dbReference type="InterPro" id="IPR032710">
    <property type="entry name" value="NTF2-like_dom_sf"/>
</dbReference>
<feature type="domain" description="SnoaL-like" evidence="1">
    <location>
        <begin position="11"/>
        <end position="94"/>
    </location>
</feature>
<evidence type="ECO:0000259" key="1">
    <source>
        <dbReference type="Pfam" id="PF12680"/>
    </source>
</evidence>
<sequence>MLTDTDKIAAARRWVEAWNRRDLDAILEHYADDVEFHASTVVARWGRPDGTLRGKDELREHFSRGLALVPDLRFALEDILLSPDGYAVIYRRENGNRVIDAVELDAGGHAARVHAYYATRQA</sequence>
<protein>
    <submittedName>
        <fullName evidence="2">Polyketide cyclase</fullName>
    </submittedName>
</protein>
<name>A0A8J3XEV1_9ACTN</name>
<comment type="caution">
    <text evidence="2">The sequence shown here is derived from an EMBL/GenBank/DDBJ whole genome shotgun (WGS) entry which is preliminary data.</text>
</comment>
<reference evidence="2 3" key="1">
    <citation type="submission" date="2021-01" db="EMBL/GenBank/DDBJ databases">
        <title>Whole genome shotgun sequence of Planotetraspora mira NBRC 15435.</title>
        <authorList>
            <person name="Komaki H."/>
            <person name="Tamura T."/>
        </authorList>
    </citation>
    <scope>NUCLEOTIDE SEQUENCE [LARGE SCALE GENOMIC DNA]</scope>
    <source>
        <strain evidence="2 3">NBRC 15435</strain>
    </source>
</reference>
<evidence type="ECO:0000313" key="3">
    <source>
        <dbReference type="Proteomes" id="UP000650628"/>
    </source>
</evidence>
<organism evidence="2 3">
    <name type="scientific">Planotetraspora mira</name>
    <dbReference type="NCBI Taxonomy" id="58121"/>
    <lineage>
        <taxon>Bacteria</taxon>
        <taxon>Bacillati</taxon>
        <taxon>Actinomycetota</taxon>
        <taxon>Actinomycetes</taxon>
        <taxon>Streptosporangiales</taxon>
        <taxon>Streptosporangiaceae</taxon>
        <taxon>Planotetraspora</taxon>
    </lineage>
</organism>
<accession>A0A8J3XEV1</accession>
<dbReference type="EMBL" id="BOOO01000043">
    <property type="protein sequence ID" value="GII33873.1"/>
    <property type="molecule type" value="Genomic_DNA"/>
</dbReference>
<dbReference type="Proteomes" id="UP000650628">
    <property type="component" value="Unassembled WGS sequence"/>
</dbReference>